<feature type="signal peptide" evidence="9">
    <location>
        <begin position="1"/>
        <end position="28"/>
    </location>
</feature>
<protein>
    <submittedName>
        <fullName evidence="11">7 transmembrane sweet-taste receptor of 3 GCPR domain-containing protein</fullName>
    </submittedName>
</protein>
<feature type="transmembrane region" description="Helical" evidence="8">
    <location>
        <begin position="1228"/>
        <end position="1249"/>
    </location>
</feature>
<dbReference type="InterPro" id="IPR050726">
    <property type="entry name" value="mGluR"/>
</dbReference>
<evidence type="ECO:0000256" key="8">
    <source>
        <dbReference type="SAM" id="Phobius"/>
    </source>
</evidence>
<feature type="chain" id="PRO_5042136265" evidence="9">
    <location>
        <begin position="29"/>
        <end position="1464"/>
    </location>
</feature>
<dbReference type="PANTHER" id="PTHR24060">
    <property type="entry name" value="METABOTROPIC GLUTAMATE RECEPTOR"/>
    <property type="match status" value="1"/>
</dbReference>
<evidence type="ECO:0000313" key="12">
    <source>
        <dbReference type="Proteomes" id="UP001201812"/>
    </source>
</evidence>
<dbReference type="Pfam" id="PF00003">
    <property type="entry name" value="7tm_3"/>
    <property type="match status" value="1"/>
</dbReference>
<organism evidence="11 12">
    <name type="scientific">Ditylenchus destructor</name>
    <dbReference type="NCBI Taxonomy" id="166010"/>
    <lineage>
        <taxon>Eukaryota</taxon>
        <taxon>Metazoa</taxon>
        <taxon>Ecdysozoa</taxon>
        <taxon>Nematoda</taxon>
        <taxon>Chromadorea</taxon>
        <taxon>Rhabditida</taxon>
        <taxon>Tylenchina</taxon>
        <taxon>Tylenchomorpha</taxon>
        <taxon>Sphaerularioidea</taxon>
        <taxon>Anguinidae</taxon>
        <taxon>Anguininae</taxon>
        <taxon>Ditylenchus</taxon>
    </lineage>
</organism>
<feature type="transmembrane region" description="Helical" evidence="8">
    <location>
        <begin position="1287"/>
        <end position="1308"/>
    </location>
</feature>
<dbReference type="PRINTS" id="PR00248">
    <property type="entry name" value="GPCRMGR"/>
</dbReference>
<feature type="region of interest" description="Disordered" evidence="7">
    <location>
        <begin position="1350"/>
        <end position="1397"/>
    </location>
</feature>
<evidence type="ECO:0000256" key="5">
    <source>
        <dbReference type="ARBA" id="ARBA00023170"/>
    </source>
</evidence>
<evidence type="ECO:0000256" key="4">
    <source>
        <dbReference type="ARBA" id="ARBA00023136"/>
    </source>
</evidence>
<feature type="transmembrane region" description="Helical" evidence="8">
    <location>
        <begin position="1261"/>
        <end position="1281"/>
    </location>
</feature>
<feature type="transmembrane region" description="Helical" evidence="8">
    <location>
        <begin position="1079"/>
        <end position="1101"/>
    </location>
</feature>
<feature type="transmembrane region" description="Helical" evidence="8">
    <location>
        <begin position="1145"/>
        <end position="1161"/>
    </location>
</feature>
<sequence length="1464" mass="163405">MLMAICKSIHTAVISVLALLLWCSSSLAVVSAASSAQCDVFDPFKVQPDNNNYQIGGAFPLHKEDCLELIPSTVQEIVAVQWALSHWNQNPQNEGRAKLGFFAGDSCSRPKEAVSQSLRFLDSVGYHEPLECQRKANQIKSDDDKRTPQLIVPTAVYTTASLHQFMEQGVSNVVSTAPAVDSYFQILLRLLRLLSADLVAIVDDGGDLLTSKLTTYLKNEGIHIAEIIAYDHPLLSKTLSESDSQIIVSLVGNKQLRNGAHVGSLIKTKKIWITLDLDMVGMTHNDESKAEDVDFLVAKAEKMGWKSDEIKLQLITIRQHHNSLSEFSAYFLRVLKNNYESFSLLSAYVQQVFNCTVKPMENEIASFDCPDIDSKDLGADHKISKHVEGLLKVVYALALAARNIEKDANLKQLCTTPSLQCYEAIIKEVLVLNYEFGAEDPAELRGQSLKFHQFETEDGSIAILSDISIEAVLIEREGRDGTMLYKLLEMKTDAEPKYMIHSIPTKLRSIPKSLCQPYRHYCGKCSGNTKRMEEDSIFLSNPQQYALFLTGIFDFHEGPNCEILLRESVALPLAFVYTMWSSLGKDKVGLLPGVDIGAILMDSCSSDRSIMEFLVDSENGCYKFAQADRNWTVVPGATFGYISTSSIPSSLAASPPPPSVVQRFFASKNSPAPVIAVDGHEHTKGQLFTTMPSHKGVAQALVKWLKRMRWEYVNVVVDKLNTDSLGQFHQFELLSNGICIAQVIDNPSATFVPTSTNSAATNVTILFTSAKSAADYLSNRLRQWNGDPNSQMPSPVHVVIGDAHDFHLHDPTNLAHYSGIVSVQPRDVLRSDFKQWLEGVTPLTLPETWFWRHVEEYWHCALSLRNKDLYHGRMCTGDELLNIPQMGRMTKAGYLAKSVEAFLIAADLVHKKLCGNQPGICTEFAQHGRLNIRKMLADMSVEEEFEVLEFQPIDHHGNFGYNLLANYSREDGFHQFDSYKSYTNGVQLVDVSPPMSRCHSPLCKCSNNNHIDQFAAQRRFASSSKHKEDQPLNDDGALRGSYIQKVAASGNPTEELLVYDADIESPSSEEWPTRETFKYLFLSLTTIFTVLAVATLILVIVKMYFRIVKGNQSLGIMLLLGIILLYATSYAYISEASDTICRCRIVMHAIAHTVCFGVMIVKAVQLQNTETLQGHRLSYWNYWLLLTFILIVQFAICLRWLIEPFSSSADIPALSASHFRCSYSSPNFFLAEAYSFLLLLLSLLLNSLNRNIKRNYKEAKWLFGASLCSAIVMAAWISFQAFASPLFVDYITILELYFCGTILLTFLFGPKIYVLLSYEPVVVECTFGGDNYGAAQKSLDLFEAEWSPGSRATSPSIQSTRTASPINPAMSGSGQKSKNGQMNVNESNSSAYNSDDGLSSSMFQTVLRKKNFIRRSQSENEQNIQRAGMACRLPAITVTSLDNAHKVKATKNMHSPPPAYQRRY</sequence>
<keyword evidence="3 8" id="KW-1133">Transmembrane helix</keyword>
<accession>A0AAD4MMK4</accession>
<evidence type="ECO:0000256" key="6">
    <source>
        <dbReference type="ARBA" id="ARBA00023180"/>
    </source>
</evidence>
<name>A0AAD4MMK4_9BILA</name>
<evidence type="ECO:0000256" key="1">
    <source>
        <dbReference type="ARBA" id="ARBA00004141"/>
    </source>
</evidence>
<dbReference type="FunFam" id="3.40.50.2300:FF:000489">
    <property type="entry name" value="Protein CBG01593"/>
    <property type="match status" value="1"/>
</dbReference>
<reference evidence="11" key="1">
    <citation type="submission" date="2022-01" db="EMBL/GenBank/DDBJ databases">
        <title>Genome Sequence Resource for Two Populations of Ditylenchus destructor, the Migratory Endoparasitic Phytonematode.</title>
        <authorList>
            <person name="Zhang H."/>
            <person name="Lin R."/>
            <person name="Xie B."/>
        </authorList>
    </citation>
    <scope>NUCLEOTIDE SEQUENCE</scope>
    <source>
        <strain evidence="11">BazhouSP</strain>
    </source>
</reference>
<dbReference type="InterPro" id="IPR000337">
    <property type="entry name" value="GPCR_3"/>
</dbReference>
<dbReference type="Gene3D" id="3.40.50.2300">
    <property type="match status" value="4"/>
</dbReference>
<dbReference type="PROSITE" id="PS50259">
    <property type="entry name" value="G_PROTEIN_RECEP_F3_4"/>
    <property type="match status" value="1"/>
</dbReference>
<evidence type="ECO:0000259" key="10">
    <source>
        <dbReference type="PROSITE" id="PS50259"/>
    </source>
</evidence>
<dbReference type="EMBL" id="JAKKPZ010000157">
    <property type="protein sequence ID" value="KAI1700073.1"/>
    <property type="molecule type" value="Genomic_DNA"/>
</dbReference>
<evidence type="ECO:0000256" key="3">
    <source>
        <dbReference type="ARBA" id="ARBA00022989"/>
    </source>
</evidence>
<keyword evidence="12" id="KW-1185">Reference proteome</keyword>
<gene>
    <name evidence="11" type="ORF">DdX_16940</name>
</gene>
<keyword evidence="2 8" id="KW-0812">Transmembrane</keyword>
<dbReference type="InterPro" id="IPR017978">
    <property type="entry name" value="GPCR_3_C"/>
</dbReference>
<feature type="domain" description="G-protein coupled receptors family 3 profile" evidence="10">
    <location>
        <begin position="1088"/>
        <end position="1316"/>
    </location>
</feature>
<dbReference type="InterPro" id="IPR028082">
    <property type="entry name" value="Peripla_BP_I"/>
</dbReference>
<evidence type="ECO:0000256" key="9">
    <source>
        <dbReference type="SAM" id="SignalP"/>
    </source>
</evidence>
<keyword evidence="9" id="KW-0732">Signal</keyword>
<dbReference type="CDD" id="cd13953">
    <property type="entry name" value="7tm_classC_mGluR-like"/>
    <property type="match status" value="1"/>
</dbReference>
<dbReference type="GO" id="GO:0016020">
    <property type="term" value="C:membrane"/>
    <property type="evidence" value="ECO:0007669"/>
    <property type="project" value="UniProtKB-SubCell"/>
</dbReference>
<comment type="subcellular location">
    <subcellularLocation>
        <location evidence="1">Membrane</location>
        <topology evidence="1">Multi-pass membrane protein</topology>
    </subcellularLocation>
</comment>
<dbReference type="Proteomes" id="UP001201812">
    <property type="component" value="Unassembled WGS sequence"/>
</dbReference>
<evidence type="ECO:0000256" key="7">
    <source>
        <dbReference type="SAM" id="MobiDB-lite"/>
    </source>
</evidence>
<dbReference type="SUPFAM" id="SSF53822">
    <property type="entry name" value="Periplasmic binding protein-like I"/>
    <property type="match status" value="2"/>
</dbReference>
<keyword evidence="6" id="KW-0325">Glycoprotein</keyword>
<evidence type="ECO:0000313" key="11">
    <source>
        <dbReference type="EMBL" id="KAI1700073.1"/>
    </source>
</evidence>
<proteinExistence type="predicted"/>
<feature type="transmembrane region" description="Helical" evidence="8">
    <location>
        <begin position="1113"/>
        <end position="1133"/>
    </location>
</feature>
<comment type="caution">
    <text evidence="11">The sequence shown here is derived from an EMBL/GenBank/DDBJ whole genome shotgun (WGS) entry which is preliminary data.</text>
</comment>
<dbReference type="GO" id="GO:0004930">
    <property type="term" value="F:G protein-coupled receptor activity"/>
    <property type="evidence" value="ECO:0007669"/>
    <property type="project" value="InterPro"/>
</dbReference>
<keyword evidence="4 8" id="KW-0472">Membrane</keyword>
<evidence type="ECO:0000256" key="2">
    <source>
        <dbReference type="ARBA" id="ARBA00022692"/>
    </source>
</evidence>
<keyword evidence="5 11" id="KW-0675">Receptor</keyword>
<feature type="transmembrane region" description="Helical" evidence="8">
    <location>
        <begin position="1182"/>
        <end position="1202"/>
    </location>
</feature>